<sequence length="74" mass="8813">MDYLKIAKEYYLNLIEVSILIYLIRAFPNSASIEEMTCNEVVYWQVQKGLDKLIEKELVSKVNQKYKIQRDILI</sequence>
<dbReference type="Proteomes" id="UP000285456">
    <property type="component" value="Unassembled WGS sequence"/>
</dbReference>
<evidence type="ECO:0008006" key="3">
    <source>
        <dbReference type="Google" id="ProtNLM"/>
    </source>
</evidence>
<evidence type="ECO:0000313" key="1">
    <source>
        <dbReference type="EMBL" id="RHW29452.1"/>
    </source>
</evidence>
<keyword evidence="2" id="KW-1185">Reference proteome</keyword>
<dbReference type="EMBL" id="QWEH01000025">
    <property type="protein sequence ID" value="RHW29452.1"/>
    <property type="molecule type" value="Genomic_DNA"/>
</dbReference>
<dbReference type="OrthoDB" id="2723521at2"/>
<dbReference type="AlphaFoldDB" id="A0A417Y9T2"/>
<dbReference type="RefSeq" id="WP_095308806.1">
    <property type="nucleotide sequence ID" value="NZ_JAMAWL010000001.1"/>
</dbReference>
<organism evidence="1 2">
    <name type="scientific">Oceanobacillus profundus</name>
    <dbReference type="NCBI Taxonomy" id="372463"/>
    <lineage>
        <taxon>Bacteria</taxon>
        <taxon>Bacillati</taxon>
        <taxon>Bacillota</taxon>
        <taxon>Bacilli</taxon>
        <taxon>Bacillales</taxon>
        <taxon>Bacillaceae</taxon>
        <taxon>Oceanobacillus</taxon>
    </lineage>
</organism>
<protein>
    <recommendedName>
        <fullName evidence="3">MarR family transcriptional regulator</fullName>
    </recommendedName>
</protein>
<name>A0A417Y9T2_9BACI</name>
<comment type="caution">
    <text evidence="1">The sequence shown here is derived from an EMBL/GenBank/DDBJ whole genome shotgun (WGS) entry which is preliminary data.</text>
</comment>
<proteinExistence type="predicted"/>
<evidence type="ECO:0000313" key="2">
    <source>
        <dbReference type="Proteomes" id="UP000285456"/>
    </source>
</evidence>
<reference evidence="1 2" key="1">
    <citation type="journal article" date="2007" name="Int. J. Syst. Evol. Microbiol.">
        <title>Oceanobacillus profundus sp. nov., isolated from a deep-sea sediment core.</title>
        <authorList>
            <person name="Kim Y.G."/>
            <person name="Choi D.H."/>
            <person name="Hyun S."/>
            <person name="Cho B.C."/>
        </authorList>
    </citation>
    <scope>NUCLEOTIDE SEQUENCE [LARGE SCALE GENOMIC DNA]</scope>
    <source>
        <strain evidence="1 2">DSM 18246</strain>
    </source>
</reference>
<accession>A0A417Y9T2</accession>
<gene>
    <name evidence="1" type="ORF">D1B32_21965</name>
</gene>